<dbReference type="PROSITE" id="PS00383">
    <property type="entry name" value="TYR_PHOSPHATASE_1"/>
    <property type="match status" value="1"/>
</dbReference>
<dbReference type="InterPro" id="IPR016130">
    <property type="entry name" value="Tyr_Pase_AS"/>
</dbReference>
<keyword evidence="2" id="KW-0479">Metal-binding</keyword>
<dbReference type="PANTHER" id="PTHR10159:SF519">
    <property type="entry name" value="DUAL SPECIFICITY PROTEIN PHOSPHATASE MPK3"/>
    <property type="match status" value="1"/>
</dbReference>
<dbReference type="InterPro" id="IPR017455">
    <property type="entry name" value="Znf_FYVE-rel"/>
</dbReference>
<dbReference type="FunFam" id="3.90.190.10:FF:000109">
    <property type="entry name" value="Dual specificity phosphatase"/>
    <property type="match status" value="1"/>
</dbReference>
<feature type="compositionally biased region" description="Basic and acidic residues" evidence="8">
    <location>
        <begin position="932"/>
        <end position="945"/>
    </location>
</feature>
<keyword evidence="3 7" id="KW-0863">Zinc-finger</keyword>
<dbReference type="PROSITE" id="PS50054">
    <property type="entry name" value="TYR_PHOSPHATASE_DUAL"/>
    <property type="match status" value="1"/>
</dbReference>
<protein>
    <recommendedName>
        <fullName evidence="13">Protein-tyrosine-phosphatase</fullName>
    </recommendedName>
</protein>
<dbReference type="OrthoDB" id="10252009at2759"/>
<name>W4GK81_APHAT</name>
<dbReference type="GO" id="GO:0005737">
    <property type="term" value="C:cytoplasm"/>
    <property type="evidence" value="ECO:0007669"/>
    <property type="project" value="TreeGrafter"/>
</dbReference>
<dbReference type="GO" id="GO:0043409">
    <property type="term" value="P:negative regulation of MAPK cascade"/>
    <property type="evidence" value="ECO:0007669"/>
    <property type="project" value="TreeGrafter"/>
</dbReference>
<comment type="similarity">
    <text evidence="1">Belongs to the protein-tyrosine phosphatase family. Non-receptor class dual specificity subfamily.</text>
</comment>
<evidence type="ECO:0000256" key="2">
    <source>
        <dbReference type="ARBA" id="ARBA00022723"/>
    </source>
</evidence>
<dbReference type="PANTHER" id="PTHR10159">
    <property type="entry name" value="DUAL SPECIFICITY PROTEIN PHOSPHATASE"/>
    <property type="match status" value="1"/>
</dbReference>
<dbReference type="Gene3D" id="3.90.190.10">
    <property type="entry name" value="Protein tyrosine phosphatase superfamily"/>
    <property type="match status" value="2"/>
</dbReference>
<gene>
    <name evidence="12" type="ORF">H257_06462</name>
</gene>
<dbReference type="Gene3D" id="3.30.40.10">
    <property type="entry name" value="Zinc/RING finger domain, C3HC4 (zinc finger)"/>
    <property type="match status" value="1"/>
</dbReference>
<keyword evidence="4" id="KW-0378">Hydrolase</keyword>
<evidence type="ECO:0008006" key="13">
    <source>
        <dbReference type="Google" id="ProtNLM"/>
    </source>
</evidence>
<dbReference type="CDD" id="cd14498">
    <property type="entry name" value="DSP"/>
    <property type="match status" value="2"/>
</dbReference>
<evidence type="ECO:0000256" key="7">
    <source>
        <dbReference type="PROSITE-ProRule" id="PRU00091"/>
    </source>
</evidence>
<dbReference type="VEuPathDB" id="FungiDB:H257_06462"/>
<evidence type="ECO:0000259" key="9">
    <source>
        <dbReference type="PROSITE" id="PS50054"/>
    </source>
</evidence>
<evidence type="ECO:0000259" key="10">
    <source>
        <dbReference type="PROSITE" id="PS50056"/>
    </source>
</evidence>
<dbReference type="Pfam" id="PF00581">
    <property type="entry name" value="Rhodanese"/>
    <property type="match status" value="1"/>
</dbReference>
<evidence type="ECO:0000256" key="3">
    <source>
        <dbReference type="ARBA" id="ARBA00022771"/>
    </source>
</evidence>
<dbReference type="InterPro" id="IPR001763">
    <property type="entry name" value="Rhodanese-like_dom"/>
</dbReference>
<evidence type="ECO:0000256" key="6">
    <source>
        <dbReference type="ARBA" id="ARBA00022912"/>
    </source>
</evidence>
<dbReference type="AlphaFoldDB" id="W4GK81"/>
<dbReference type="InterPro" id="IPR013083">
    <property type="entry name" value="Znf_RING/FYVE/PHD"/>
</dbReference>
<evidence type="ECO:0000256" key="8">
    <source>
        <dbReference type="SAM" id="MobiDB-lite"/>
    </source>
</evidence>
<dbReference type="Pfam" id="PF00782">
    <property type="entry name" value="DSPc"/>
    <property type="match status" value="2"/>
</dbReference>
<feature type="domain" description="Tyrosine specific protein phosphatases" evidence="10">
    <location>
        <begin position="215"/>
        <end position="273"/>
    </location>
</feature>
<dbReference type="InterPro" id="IPR000387">
    <property type="entry name" value="Tyr_Pase_dom"/>
</dbReference>
<dbReference type="GeneID" id="20808458"/>
<feature type="region of interest" description="Disordered" evidence="8">
    <location>
        <begin position="875"/>
        <end position="946"/>
    </location>
</feature>
<dbReference type="PROSITE" id="PS50056">
    <property type="entry name" value="TYR_PHOSPHATASE_2"/>
    <property type="match status" value="2"/>
</dbReference>
<keyword evidence="5" id="KW-0862">Zinc</keyword>
<feature type="compositionally biased region" description="Low complexity" evidence="8">
    <location>
        <begin position="877"/>
        <end position="888"/>
    </location>
</feature>
<dbReference type="InterPro" id="IPR020422">
    <property type="entry name" value="TYR_PHOSPHATASE_DUAL_dom"/>
</dbReference>
<feature type="domain" description="Tyrosine-protein phosphatase" evidence="9">
    <location>
        <begin position="525"/>
        <end position="669"/>
    </location>
</feature>
<evidence type="ECO:0000256" key="4">
    <source>
        <dbReference type="ARBA" id="ARBA00022801"/>
    </source>
</evidence>
<dbReference type="InterPro" id="IPR000340">
    <property type="entry name" value="Dual-sp_phosphatase_cat-dom"/>
</dbReference>
<evidence type="ECO:0000256" key="5">
    <source>
        <dbReference type="ARBA" id="ARBA00022833"/>
    </source>
</evidence>
<dbReference type="SMART" id="SM00195">
    <property type="entry name" value="DSPc"/>
    <property type="match status" value="2"/>
</dbReference>
<reference evidence="12" key="1">
    <citation type="submission" date="2013-12" db="EMBL/GenBank/DDBJ databases">
        <title>The Genome Sequence of Aphanomyces astaci APO3.</title>
        <authorList>
            <consortium name="The Broad Institute Genomics Platform"/>
            <person name="Russ C."/>
            <person name="Tyler B."/>
            <person name="van West P."/>
            <person name="Dieguez-Uribeondo J."/>
            <person name="Young S.K."/>
            <person name="Zeng Q."/>
            <person name="Gargeya S."/>
            <person name="Fitzgerald M."/>
            <person name="Abouelleil A."/>
            <person name="Alvarado L."/>
            <person name="Chapman S.B."/>
            <person name="Gainer-Dewar J."/>
            <person name="Goldberg J."/>
            <person name="Griggs A."/>
            <person name="Gujja S."/>
            <person name="Hansen M."/>
            <person name="Howarth C."/>
            <person name="Imamovic A."/>
            <person name="Ireland A."/>
            <person name="Larimer J."/>
            <person name="McCowan C."/>
            <person name="Murphy C."/>
            <person name="Pearson M."/>
            <person name="Poon T.W."/>
            <person name="Priest M."/>
            <person name="Roberts A."/>
            <person name="Saif S."/>
            <person name="Shea T."/>
            <person name="Sykes S."/>
            <person name="Wortman J."/>
            <person name="Nusbaum C."/>
            <person name="Birren B."/>
        </authorList>
    </citation>
    <scope>NUCLEOTIDE SEQUENCE [LARGE SCALE GENOMIC DNA]</scope>
    <source>
        <strain evidence="12">APO3</strain>
    </source>
</reference>
<feature type="domain" description="Tyrosine specific protein phosphatases" evidence="10">
    <location>
        <begin position="595"/>
        <end position="647"/>
    </location>
</feature>
<evidence type="ECO:0000259" key="11">
    <source>
        <dbReference type="PROSITE" id="PS50178"/>
    </source>
</evidence>
<sequence length="1054" mass="118570">MTSKQEACTYPCIDQTPASAHAPCLDVPVVTPVHVFNFLQHSASRSIVLDISKSFDKPPKMVLAVSFSTDDSTARSCEFDQETAARLTDVRLTHVFVMGNPSSPHFHQDLSVVYARLLDTRGTVPPALCIQYVDAAILVDMFPLVEPPLVSLIETSRGWIFLGNNLHAQNDKVVNDLAIRSIVNCSSTIQERTFSHVDYYDVTVSTENPEESTFKAFDEAVAYMESAQSRVLVHSTYGRSRCCTLVVYFLMKTENMSLVDAYHRVLSSRPNMMPRDAILDILLQKERFLFGTSSFDDEDGRNRCKHMTRGGLLSREGQARLTAAISNIHDTEVRHLAAKNKPIHHPAVIHESPTARLSSKSKRTVPESSVTCRWLFNRLQSGTGMLLLDARSRADFDDNCIPTAISIPATHTATLDAVENALLPEQAHLFTAKKRKLREVVIYGYAVKVSLKELKPWMYVVGSLVVAEGLVSSVRYLEDGFTTFHFRYPFYTSQFLFANTIDDDDDRHHHHLLARTQSGTHNVNYPNEILDGFLYLGNMWHAQSPSVVRNLGITHIVNASLDTTNVFDKAGVLYLEVKIKDDIHANIGAYFEPTYRFIEAAKQRQHSRVLIHCTQGISRSGTLAIYYIMRAQRWSLVTSVNYCIANRGVCFPNQGFLQALMVEERKLYLANSLSTHELDLLLGNALPDRPVPKPALPPSDAYGSSKQLVDLCHTCKKLFSFFDWRHRCGLCKLIVCSKCCSSRLILTDSLQHDRADVGRVCDPCVVHLWAIHLPLPFRLNFNLFADKHVDRRTLTVKSPSLQSQSLTVSYIPGTEAHVLMNILRKRFQVREYELLDVTGDGVGLDAAWSLQPRSVLDLPDKAVLFACIGESGSIPHRSNSSRGRSNGNAMSRHRLHHEQSYSTRSLPSDDRHAARRSRSFSEGRALALQESLRQREKGSRIEMHSTEPINGNVHALVQVPTRDFHPPPSPFVDENRFSELWRIAFPRCSVIPRDVLLGLDTDTLMELMLGMAYLSTKLATASPAPELCTLLDTLFNDLQMSSTSRRLVQQYMEL</sequence>
<dbReference type="SMART" id="SM00064">
    <property type="entry name" value="FYVE"/>
    <property type="match status" value="1"/>
</dbReference>
<dbReference type="GO" id="GO:0008270">
    <property type="term" value="F:zinc ion binding"/>
    <property type="evidence" value="ECO:0007669"/>
    <property type="project" value="UniProtKB-KW"/>
</dbReference>
<dbReference type="EMBL" id="KI913126">
    <property type="protein sequence ID" value="ETV80057.1"/>
    <property type="molecule type" value="Genomic_DNA"/>
</dbReference>
<dbReference type="InterPro" id="IPR000306">
    <property type="entry name" value="Znf_FYVE"/>
</dbReference>
<dbReference type="SUPFAM" id="SSF57903">
    <property type="entry name" value="FYVE/PHD zinc finger"/>
    <property type="match status" value="1"/>
</dbReference>
<dbReference type="RefSeq" id="XP_009829981.1">
    <property type="nucleotide sequence ID" value="XM_009831679.1"/>
</dbReference>
<dbReference type="STRING" id="112090.W4GK81"/>
<dbReference type="InterPro" id="IPR029021">
    <property type="entry name" value="Prot-tyrosine_phosphatase-like"/>
</dbReference>
<dbReference type="InterPro" id="IPR011011">
    <property type="entry name" value="Znf_FYVE_PHD"/>
</dbReference>
<evidence type="ECO:0000256" key="1">
    <source>
        <dbReference type="ARBA" id="ARBA00008601"/>
    </source>
</evidence>
<dbReference type="InterPro" id="IPR036873">
    <property type="entry name" value="Rhodanese-like_dom_sf"/>
</dbReference>
<dbReference type="GO" id="GO:0004721">
    <property type="term" value="F:phosphoprotein phosphatase activity"/>
    <property type="evidence" value="ECO:0007669"/>
    <property type="project" value="UniProtKB-KW"/>
</dbReference>
<dbReference type="SUPFAM" id="SSF52799">
    <property type="entry name" value="(Phosphotyrosine protein) phosphatases II"/>
    <property type="match status" value="2"/>
</dbReference>
<proteinExistence type="inferred from homology"/>
<keyword evidence="6" id="KW-0904">Protein phosphatase</keyword>
<evidence type="ECO:0000313" key="12">
    <source>
        <dbReference type="EMBL" id="ETV80057.1"/>
    </source>
</evidence>
<dbReference type="Gene3D" id="3.40.250.10">
    <property type="entry name" value="Rhodanese-like domain"/>
    <property type="match status" value="1"/>
</dbReference>
<accession>W4GK81</accession>
<dbReference type="Pfam" id="PF01363">
    <property type="entry name" value="FYVE"/>
    <property type="match status" value="1"/>
</dbReference>
<feature type="domain" description="FYVE-type" evidence="11">
    <location>
        <begin position="706"/>
        <end position="769"/>
    </location>
</feature>
<dbReference type="SUPFAM" id="SSF52821">
    <property type="entry name" value="Rhodanese/Cell cycle control phosphatase"/>
    <property type="match status" value="1"/>
</dbReference>
<organism evidence="12">
    <name type="scientific">Aphanomyces astaci</name>
    <name type="common">Crayfish plague agent</name>
    <dbReference type="NCBI Taxonomy" id="112090"/>
    <lineage>
        <taxon>Eukaryota</taxon>
        <taxon>Sar</taxon>
        <taxon>Stramenopiles</taxon>
        <taxon>Oomycota</taxon>
        <taxon>Saprolegniomycetes</taxon>
        <taxon>Saprolegniales</taxon>
        <taxon>Verrucalvaceae</taxon>
        <taxon>Aphanomyces</taxon>
    </lineage>
</organism>
<dbReference type="CDD" id="cd00065">
    <property type="entry name" value="FYVE_like_SF"/>
    <property type="match status" value="1"/>
</dbReference>
<dbReference type="PROSITE" id="PS50178">
    <property type="entry name" value="ZF_FYVE"/>
    <property type="match status" value="1"/>
</dbReference>